<reference evidence="2 3" key="1">
    <citation type="submission" date="2016-10" db="EMBL/GenBank/DDBJ databases">
        <authorList>
            <person name="de Groot N.N."/>
        </authorList>
    </citation>
    <scope>NUCLEOTIDE SEQUENCE [LARGE SCALE GENOMIC DNA]</scope>
    <source>
        <strain evidence="2 3">DSM 29340</strain>
    </source>
</reference>
<feature type="transmembrane region" description="Helical" evidence="1">
    <location>
        <begin position="55"/>
        <end position="76"/>
    </location>
</feature>
<evidence type="ECO:0008006" key="4">
    <source>
        <dbReference type="Google" id="ProtNLM"/>
    </source>
</evidence>
<keyword evidence="1" id="KW-0812">Transmembrane</keyword>
<dbReference type="RefSeq" id="WP_229724143.1">
    <property type="nucleotide sequence ID" value="NZ_BMGV01000001.1"/>
</dbReference>
<dbReference type="InterPro" id="IPR017516">
    <property type="entry name" value="AbrB_dup"/>
</dbReference>
<sequence length="339" mass="34560">MIRITLTSLAVGLGGAAVAYVLNAPAAVLIGPALAVSGAALSGLRVGIAEPVRNACFVVLGLGVGSGFTTDAGAAIQRWPFAFAAMAAMLAVTMFLTRTILARAFDFDRRSAILAAAPGHLSFVMGLSQDLGADTARIAVVQTLRVLALTVTVPYAALALGYRMDPVVLPQTAPMSMSALAVLAVLGIVLGLLFRRLLLPAPLLLGPMAVSALAHVTGLTEGGVPGWLMLPAFVTMGTLIGTRFTGMTLTQFRGALLAGLCMTLIAVTMASLAAIPVAAALDMPAPHVMVAFAPGGLETMIALGATMQASPGFVAACHIVRLMILSVLIPVAVGRRRVG</sequence>
<dbReference type="STRING" id="1227549.SAMN05444007_101250"/>
<feature type="transmembrane region" description="Helical" evidence="1">
    <location>
        <begin position="201"/>
        <end position="220"/>
    </location>
</feature>
<dbReference type="PIRSF" id="PIRSF038991">
    <property type="entry name" value="Protein_AbrB"/>
    <property type="match status" value="1"/>
</dbReference>
<feature type="transmembrane region" description="Helical" evidence="1">
    <location>
        <begin position="226"/>
        <end position="244"/>
    </location>
</feature>
<dbReference type="Pfam" id="PF05145">
    <property type="entry name" value="AbrB"/>
    <property type="match status" value="1"/>
</dbReference>
<evidence type="ECO:0000313" key="3">
    <source>
        <dbReference type="Proteomes" id="UP000199379"/>
    </source>
</evidence>
<dbReference type="NCBIfam" id="TIGR03082">
    <property type="entry name" value="Gneg_AbrB_dup"/>
    <property type="match status" value="1"/>
</dbReference>
<dbReference type="EMBL" id="FNYD01000001">
    <property type="protein sequence ID" value="SEI45836.1"/>
    <property type="molecule type" value="Genomic_DNA"/>
</dbReference>
<name>A0A1H6QUW9_9RHOB</name>
<feature type="transmembrane region" description="Helical" evidence="1">
    <location>
        <begin position="146"/>
        <end position="164"/>
    </location>
</feature>
<feature type="transmembrane region" description="Helical" evidence="1">
    <location>
        <begin position="82"/>
        <end position="101"/>
    </location>
</feature>
<accession>A0A1H6QUW9</accession>
<proteinExistence type="predicted"/>
<keyword evidence="1" id="KW-0472">Membrane</keyword>
<organism evidence="2 3">
    <name type="scientific">Cribrihabitans marinus</name>
    <dbReference type="NCBI Taxonomy" id="1227549"/>
    <lineage>
        <taxon>Bacteria</taxon>
        <taxon>Pseudomonadati</taxon>
        <taxon>Pseudomonadota</taxon>
        <taxon>Alphaproteobacteria</taxon>
        <taxon>Rhodobacterales</taxon>
        <taxon>Paracoccaceae</taxon>
        <taxon>Cribrihabitans</taxon>
    </lineage>
</organism>
<dbReference type="GO" id="GO:0010468">
    <property type="term" value="P:regulation of gene expression"/>
    <property type="evidence" value="ECO:0007669"/>
    <property type="project" value="InterPro"/>
</dbReference>
<dbReference type="GO" id="GO:0016020">
    <property type="term" value="C:membrane"/>
    <property type="evidence" value="ECO:0007669"/>
    <property type="project" value="InterPro"/>
</dbReference>
<feature type="transmembrane region" description="Helical" evidence="1">
    <location>
        <begin position="29"/>
        <end position="48"/>
    </location>
</feature>
<keyword evidence="1" id="KW-1133">Transmembrane helix</keyword>
<dbReference type="Proteomes" id="UP000199379">
    <property type="component" value="Unassembled WGS sequence"/>
</dbReference>
<evidence type="ECO:0000256" key="1">
    <source>
        <dbReference type="SAM" id="Phobius"/>
    </source>
</evidence>
<keyword evidence="3" id="KW-1185">Reference proteome</keyword>
<dbReference type="AlphaFoldDB" id="A0A1H6QUW9"/>
<dbReference type="InterPro" id="IPR007820">
    <property type="entry name" value="AbrB_fam"/>
</dbReference>
<dbReference type="PANTHER" id="PTHR38457:SF1">
    <property type="entry name" value="REGULATOR ABRB-RELATED"/>
    <property type="match status" value="1"/>
</dbReference>
<feature type="transmembrane region" description="Helical" evidence="1">
    <location>
        <begin position="313"/>
        <end position="333"/>
    </location>
</feature>
<feature type="transmembrane region" description="Helical" evidence="1">
    <location>
        <begin position="256"/>
        <end position="279"/>
    </location>
</feature>
<dbReference type="PANTHER" id="PTHR38457">
    <property type="entry name" value="REGULATOR ABRB-RELATED"/>
    <property type="match status" value="1"/>
</dbReference>
<protein>
    <recommendedName>
        <fullName evidence="4">Ammonia monooxygenase</fullName>
    </recommendedName>
</protein>
<feature type="transmembrane region" description="Helical" evidence="1">
    <location>
        <begin position="176"/>
        <end position="194"/>
    </location>
</feature>
<evidence type="ECO:0000313" key="2">
    <source>
        <dbReference type="EMBL" id="SEI45836.1"/>
    </source>
</evidence>
<gene>
    <name evidence="2" type="ORF">SAMN05444007_101250</name>
</gene>